<dbReference type="EMBL" id="WKPJ01000013">
    <property type="protein sequence ID" value="MSA89602.1"/>
    <property type="molecule type" value="Genomic_DNA"/>
</dbReference>
<dbReference type="OrthoDB" id="9802881at2"/>
<protein>
    <recommendedName>
        <fullName evidence="5">Capsular biosynthesis protein</fullName>
    </recommendedName>
</protein>
<evidence type="ECO:0008006" key="5">
    <source>
        <dbReference type="Google" id="ProtNLM"/>
    </source>
</evidence>
<keyword evidence="4" id="KW-1185">Reference proteome</keyword>
<dbReference type="Proteomes" id="UP000433575">
    <property type="component" value="Unassembled WGS sequence"/>
</dbReference>
<dbReference type="Pfam" id="PF05704">
    <property type="entry name" value="Caps_synth"/>
    <property type="match status" value="1"/>
</dbReference>
<organism evidence="1 3">
    <name type="scientific">Holdemania massiliensis</name>
    <dbReference type="NCBI Taxonomy" id="1468449"/>
    <lineage>
        <taxon>Bacteria</taxon>
        <taxon>Bacillati</taxon>
        <taxon>Bacillota</taxon>
        <taxon>Erysipelotrichia</taxon>
        <taxon>Erysipelotrichales</taxon>
        <taxon>Erysipelotrichaceae</taxon>
        <taxon>Holdemania</taxon>
    </lineage>
</organism>
<dbReference type="InterPro" id="IPR008441">
    <property type="entry name" value="AfumC-like_glycosyl_Trfase"/>
</dbReference>
<evidence type="ECO:0000313" key="3">
    <source>
        <dbReference type="Proteomes" id="UP000433575"/>
    </source>
</evidence>
<dbReference type="GO" id="GO:0016757">
    <property type="term" value="F:glycosyltransferase activity"/>
    <property type="evidence" value="ECO:0007669"/>
    <property type="project" value="InterPro"/>
</dbReference>
<sequence length="311" mass="37162">MRKVNRWTNILLYAKDWGVSLTIKHYFLGLKHSLISEARLKIMRDKLIEQKINLVKSLFLEDINDLNRKYQKKESSVRNDVVWQYWDQIHKPELIEMCVASVVKNSNQKCLELNDKILKKWYIPTITIKSKKDKGLITKTHFSDIIRVNLLYNYGGCWLDSTLFLTSNIDFIFDNEFWTIKIGNDDSPIKGNWAGFSLATRQGNKLMYYLTNLFELYWERYDTMIDYFLIDIFIYILYSRDPDIKAMIDNVPQNNIHCIKLEEEINKHYQEIPIEFNDTTLFKLNWKKLKIKEDGKGTTLYGRLIKQYFSE</sequence>
<reference evidence="3 4" key="1">
    <citation type="journal article" date="2019" name="Nat. Med.">
        <title>A library of human gut bacterial isolates paired with longitudinal multiomics data enables mechanistic microbiome research.</title>
        <authorList>
            <person name="Poyet M."/>
            <person name="Groussin M."/>
            <person name="Gibbons S.M."/>
            <person name="Avila-Pacheco J."/>
            <person name="Jiang X."/>
            <person name="Kearney S.M."/>
            <person name="Perrotta A.R."/>
            <person name="Berdy B."/>
            <person name="Zhao S."/>
            <person name="Lieberman T.D."/>
            <person name="Swanson P.K."/>
            <person name="Smith M."/>
            <person name="Roesemann S."/>
            <person name="Alexander J.E."/>
            <person name="Rich S.A."/>
            <person name="Livny J."/>
            <person name="Vlamakis H."/>
            <person name="Clish C."/>
            <person name="Bullock K."/>
            <person name="Deik A."/>
            <person name="Scott J."/>
            <person name="Pierce K.A."/>
            <person name="Xavier R.J."/>
            <person name="Alm E.J."/>
        </authorList>
    </citation>
    <scope>NUCLEOTIDE SEQUENCE [LARGE SCALE GENOMIC DNA]</scope>
    <source>
        <strain evidence="1 3">BIOML-A4</strain>
        <strain evidence="2 4">BIOML-A5</strain>
    </source>
</reference>
<dbReference type="AlphaFoldDB" id="A0A6N7S7H9"/>
<gene>
    <name evidence="2" type="ORF">GKD88_09515</name>
    <name evidence="1" type="ORF">GKE08_09715</name>
</gene>
<comment type="caution">
    <text evidence="1">The sequence shown here is derived from an EMBL/GenBank/DDBJ whole genome shotgun (WGS) entry which is preliminary data.</text>
</comment>
<accession>A0A6N7S7H9</accession>
<evidence type="ECO:0000313" key="1">
    <source>
        <dbReference type="EMBL" id="MSA89602.1"/>
    </source>
</evidence>
<dbReference type="SUPFAM" id="SSF53448">
    <property type="entry name" value="Nucleotide-diphospho-sugar transferases"/>
    <property type="match status" value="1"/>
</dbReference>
<evidence type="ECO:0000313" key="2">
    <source>
        <dbReference type="EMBL" id="MSC33357.1"/>
    </source>
</evidence>
<dbReference type="EMBL" id="WKPI01000015">
    <property type="protein sequence ID" value="MSC33357.1"/>
    <property type="molecule type" value="Genomic_DNA"/>
</dbReference>
<evidence type="ECO:0000313" key="4">
    <source>
        <dbReference type="Proteomes" id="UP000480929"/>
    </source>
</evidence>
<name>A0A6N7S7H9_9FIRM</name>
<dbReference type="RefSeq" id="WP_154238855.1">
    <property type="nucleotide sequence ID" value="NZ_WKPI01000015.1"/>
</dbReference>
<dbReference type="Proteomes" id="UP000480929">
    <property type="component" value="Unassembled WGS sequence"/>
</dbReference>
<proteinExistence type="predicted"/>
<dbReference type="InterPro" id="IPR029044">
    <property type="entry name" value="Nucleotide-diphossugar_trans"/>
</dbReference>